<dbReference type="PANTHER" id="PTHR34491">
    <property type="entry name" value="A-TYPE INCLUSION PROTEIN, PUTATIVE-RELATED"/>
    <property type="match status" value="1"/>
</dbReference>
<feature type="compositionally biased region" description="Basic and acidic residues" evidence="1">
    <location>
        <begin position="404"/>
        <end position="483"/>
    </location>
</feature>
<reference evidence="4" key="1">
    <citation type="submission" date="2020-12" db="UniProtKB">
        <authorList>
            <consortium name="WormBaseParasite"/>
        </authorList>
    </citation>
    <scope>IDENTIFICATION</scope>
    <source>
        <strain evidence="4">MHco3</strain>
    </source>
</reference>
<protein>
    <submittedName>
        <fullName evidence="4">Chitin-binding type-2 domain-containing protein</fullName>
    </submittedName>
</protein>
<feature type="chain" id="PRO_5029667697" evidence="2">
    <location>
        <begin position="17"/>
        <end position="1014"/>
    </location>
</feature>
<feature type="compositionally biased region" description="Basic and acidic residues" evidence="1">
    <location>
        <begin position="314"/>
        <end position="324"/>
    </location>
</feature>
<feature type="region of interest" description="Disordered" evidence="1">
    <location>
        <begin position="528"/>
        <end position="584"/>
    </location>
</feature>
<keyword evidence="3" id="KW-1185">Reference proteome</keyword>
<evidence type="ECO:0000313" key="3">
    <source>
        <dbReference type="Proteomes" id="UP000025227"/>
    </source>
</evidence>
<keyword evidence="2" id="KW-0732">Signal</keyword>
<sequence>MRIPLLILVIYTRVNADVVFTRERCDRSQFGLQPLRGEPSRYRQCGPNGRVWIVPCMPGALFNPLIKVCKEMSAAPPSPSTEKTVNTRRRTQEAIPITEEFIFSTRRPKRPRPRTKDRPSTSTVPTTVPPTPATFPTISSENPSVTYTMTTALPPSSPTPKKSISWSYSPAFTPPTRNVATFATAPLVHPTLWPTREEALNQQAMSQQSQYAYPDMLGPIPISESHFTVNYPRSHGTSGQERIYPELVSKGVPVIEQTGNYPTNEQDFLRGLLRLVKSHQVAIDGIREEPSRIPVEMLRGSSPERNSNFIDDQTNVHHSTEHQNRIELDRERLEKQRQMELLQQIEERREKERNEQQEIARQAEENIRKERQEWERQQEKIRQVEAKQKKEREELMRQQQMARQIEERRKKEYEERQRPIAQEAEEKVKNERKERQRQLELARLAEEDQRREREERKKQQEIAREMEERKRKGREEYERQRQVAREIEERRRMELKEVERQRQLVQQIEERKKNERKEKQRQMELARLLEEDRKKEMEEKKRQQEAARQMEERKRKEKEEQERQQQFARQIEERQKKAKEEQDRLQKVYLQIEEKKKKEKEEREKLQKLAQQIEERQKQEREEQERQQRLEKKQKKEKEEQERRRQKELEEQETLRNQEQKRLEAERLRHEEEWRRMEELTRVEDRNGVAESVHEAGNTGYHTNIVSSNAVMPERMNSFDTLTSAVESNRIAFFTPKPPTTSSPVLEWVASPNSWRPSPDPTLNQPKWIQTTTTEPPTKVIPGCDLSEDCHFSYEQDLLCAHPIDPSRYLQCTPMIGRRGRWMERNCPPSLVFIQSYAACGTDVVDVSTLPPYGWRNTAVIPRLPSETEIVRWQGNRELPKSIVQVSPSIFFATAPPNSIYETIQSFPEGLHPFSRNTDPAADYESQNIDTMVDPPFPRVQPYFLSPFSKQRDGSAEADFMGGFVKPMIKKIAMDQAETFLDQILSDQAIKDDNVVDPQKQQSLSEDGKKAKSD</sequence>
<dbReference type="WBParaSite" id="HCON_00094710-00001">
    <property type="protein sequence ID" value="HCON_00094710-00001"/>
    <property type="gene ID" value="HCON_00094710"/>
</dbReference>
<organism evidence="3 4">
    <name type="scientific">Haemonchus contortus</name>
    <name type="common">Barber pole worm</name>
    <dbReference type="NCBI Taxonomy" id="6289"/>
    <lineage>
        <taxon>Eukaryota</taxon>
        <taxon>Metazoa</taxon>
        <taxon>Ecdysozoa</taxon>
        <taxon>Nematoda</taxon>
        <taxon>Chromadorea</taxon>
        <taxon>Rhabditida</taxon>
        <taxon>Rhabditina</taxon>
        <taxon>Rhabditomorpha</taxon>
        <taxon>Strongyloidea</taxon>
        <taxon>Trichostrongylidae</taxon>
        <taxon>Haemonchus</taxon>
    </lineage>
</organism>
<dbReference type="GO" id="GO:0008061">
    <property type="term" value="F:chitin binding"/>
    <property type="evidence" value="ECO:0007669"/>
    <property type="project" value="InterPro"/>
</dbReference>
<dbReference type="SUPFAM" id="SSF57625">
    <property type="entry name" value="Invertebrate chitin-binding proteins"/>
    <property type="match status" value="2"/>
</dbReference>
<feature type="compositionally biased region" description="Basic and acidic residues" evidence="1">
    <location>
        <begin position="386"/>
        <end position="396"/>
    </location>
</feature>
<dbReference type="PANTHER" id="PTHR34491:SF82">
    <property type="entry name" value="CHROMOSOME UNDETERMINED SCAFFOLD_21, WHOLE GENOME SHOTGUN SEQUENCE"/>
    <property type="match status" value="1"/>
</dbReference>
<dbReference type="Pfam" id="PF17380">
    <property type="entry name" value="DUF5401"/>
    <property type="match status" value="2"/>
</dbReference>
<feature type="region of interest" description="Disordered" evidence="1">
    <location>
        <begin position="299"/>
        <end position="324"/>
    </location>
</feature>
<dbReference type="AlphaFoldDB" id="A0A7I5E9Y8"/>
<dbReference type="Proteomes" id="UP000025227">
    <property type="component" value="Unplaced"/>
</dbReference>
<feature type="compositionally biased region" description="Basic and acidic residues" evidence="1">
    <location>
        <begin position="528"/>
        <end position="563"/>
    </location>
</feature>
<evidence type="ECO:0000313" key="4">
    <source>
        <dbReference type="WBParaSite" id="HCON_00094710-00001"/>
    </source>
</evidence>
<feature type="region of interest" description="Disordered" evidence="1">
    <location>
        <begin position="991"/>
        <end position="1014"/>
    </location>
</feature>
<accession>A0A7I5E9Y8</accession>
<feature type="region of interest" description="Disordered" evidence="1">
    <location>
        <begin position="104"/>
        <end position="143"/>
    </location>
</feature>
<dbReference type="OrthoDB" id="5861391at2759"/>
<feature type="compositionally biased region" description="Basic and acidic residues" evidence="1">
    <location>
        <begin position="570"/>
        <end position="584"/>
    </location>
</feature>
<feature type="signal peptide" evidence="2">
    <location>
        <begin position="1"/>
        <end position="16"/>
    </location>
</feature>
<feature type="region of interest" description="Disordered" evidence="1">
    <location>
        <begin position="386"/>
        <end position="483"/>
    </location>
</feature>
<feature type="region of interest" description="Disordered" evidence="1">
    <location>
        <begin position="597"/>
        <end position="660"/>
    </location>
</feature>
<evidence type="ECO:0000256" key="2">
    <source>
        <dbReference type="SAM" id="SignalP"/>
    </source>
</evidence>
<feature type="compositionally biased region" description="Polar residues" evidence="1">
    <location>
        <begin position="303"/>
        <end position="313"/>
    </location>
</feature>
<dbReference type="InterPro" id="IPR036508">
    <property type="entry name" value="Chitin-bd_dom_sf"/>
</dbReference>
<evidence type="ECO:0000256" key="1">
    <source>
        <dbReference type="SAM" id="MobiDB-lite"/>
    </source>
</evidence>
<dbReference type="OMA" id="RWQGNRE"/>
<name>A0A7I5E9Y8_HAECO</name>
<proteinExistence type="predicted"/>